<dbReference type="Proteomes" id="UP000008311">
    <property type="component" value="Unassembled WGS sequence"/>
</dbReference>
<accession>B9RDM4</accession>
<dbReference type="SMART" id="SM00239">
    <property type="entry name" value="C2"/>
    <property type="match status" value="1"/>
</dbReference>
<dbReference type="PANTHER" id="PTHR46502">
    <property type="entry name" value="C2 DOMAIN-CONTAINING"/>
    <property type="match status" value="1"/>
</dbReference>
<evidence type="ECO:0000313" key="5">
    <source>
        <dbReference type="Proteomes" id="UP000008311"/>
    </source>
</evidence>
<sequence>MPQGTLEVLLVAAKALPDTDFITKMDPYVRLICRSQEQKSSVASGKGSEPEWNETFVFTISEGASELILKIMDGDRFTNDDFVGEAIIPLEPVFTEGSLAYNVVKDQEFCGEIKIGLAFTPERVGRVHTEESYGVWEENA</sequence>
<dbReference type="InterPro" id="IPR000008">
    <property type="entry name" value="C2_dom"/>
</dbReference>
<organism evidence="4 5">
    <name type="scientific">Ricinus communis</name>
    <name type="common">Castor bean</name>
    <dbReference type="NCBI Taxonomy" id="3988"/>
    <lineage>
        <taxon>Eukaryota</taxon>
        <taxon>Viridiplantae</taxon>
        <taxon>Streptophyta</taxon>
        <taxon>Embryophyta</taxon>
        <taxon>Tracheophyta</taxon>
        <taxon>Spermatophyta</taxon>
        <taxon>Magnoliopsida</taxon>
        <taxon>eudicotyledons</taxon>
        <taxon>Gunneridae</taxon>
        <taxon>Pentapetalae</taxon>
        <taxon>rosids</taxon>
        <taxon>fabids</taxon>
        <taxon>Malpighiales</taxon>
        <taxon>Euphorbiaceae</taxon>
        <taxon>Acalyphoideae</taxon>
        <taxon>Acalypheae</taxon>
        <taxon>Ricinus</taxon>
    </lineage>
</organism>
<dbReference type="EMBL" id="EQ973775">
    <property type="protein sequence ID" value="EEF50482.1"/>
    <property type="molecule type" value="Genomic_DNA"/>
</dbReference>
<feature type="domain" description="C2" evidence="3">
    <location>
        <begin position="1"/>
        <end position="103"/>
    </location>
</feature>
<dbReference type="OrthoDB" id="419768at2759"/>
<dbReference type="PROSITE" id="PS50004">
    <property type="entry name" value="C2"/>
    <property type="match status" value="1"/>
</dbReference>
<evidence type="ECO:0000259" key="3">
    <source>
        <dbReference type="PROSITE" id="PS50004"/>
    </source>
</evidence>
<reference evidence="5" key="1">
    <citation type="journal article" date="2010" name="Nat. Biotechnol.">
        <title>Draft genome sequence of the oilseed species Ricinus communis.</title>
        <authorList>
            <person name="Chan A.P."/>
            <person name="Crabtree J."/>
            <person name="Zhao Q."/>
            <person name="Lorenzi H."/>
            <person name="Orvis J."/>
            <person name="Puiu D."/>
            <person name="Melake-Berhan A."/>
            <person name="Jones K.M."/>
            <person name="Redman J."/>
            <person name="Chen G."/>
            <person name="Cahoon E.B."/>
            <person name="Gedil M."/>
            <person name="Stanke M."/>
            <person name="Haas B.J."/>
            <person name="Wortman J.R."/>
            <person name="Fraser-Liggett C.M."/>
            <person name="Ravel J."/>
            <person name="Rabinowicz P.D."/>
        </authorList>
    </citation>
    <scope>NUCLEOTIDE SEQUENCE [LARGE SCALE GENOMIC DNA]</scope>
    <source>
        <strain evidence="5">cv. Hale</strain>
    </source>
</reference>
<keyword evidence="2" id="KW-0106">Calcium</keyword>
<proteinExistence type="predicted"/>
<keyword evidence="5" id="KW-1185">Reference proteome</keyword>
<dbReference type="Pfam" id="PF00168">
    <property type="entry name" value="C2"/>
    <property type="match status" value="1"/>
</dbReference>
<dbReference type="AlphaFoldDB" id="B9RDM4"/>
<protein>
    <submittedName>
        <fullName evidence="4">Synaptotagmin protein, putative</fullName>
    </submittedName>
</protein>
<keyword evidence="1" id="KW-0479">Metal-binding</keyword>
<dbReference type="OMA" id="VHTEESY"/>
<name>B9RDM4_RICCO</name>
<dbReference type="Gene3D" id="2.60.40.150">
    <property type="entry name" value="C2 domain"/>
    <property type="match status" value="1"/>
</dbReference>
<evidence type="ECO:0000313" key="4">
    <source>
        <dbReference type="EMBL" id="EEF50482.1"/>
    </source>
</evidence>
<dbReference type="InParanoid" id="B9RDM4"/>
<gene>
    <name evidence="4" type="ORF">RCOM_1614460</name>
</gene>
<evidence type="ECO:0000256" key="2">
    <source>
        <dbReference type="ARBA" id="ARBA00022837"/>
    </source>
</evidence>
<dbReference type="InterPro" id="IPR035892">
    <property type="entry name" value="C2_domain_sf"/>
</dbReference>
<dbReference type="SUPFAM" id="SSF49562">
    <property type="entry name" value="C2 domain (Calcium/lipid-binding domain, CaLB)"/>
    <property type="match status" value="1"/>
</dbReference>
<dbReference type="eggNOG" id="KOG1030">
    <property type="taxonomic scope" value="Eukaryota"/>
</dbReference>
<evidence type="ECO:0000256" key="1">
    <source>
        <dbReference type="ARBA" id="ARBA00022723"/>
    </source>
</evidence>
<dbReference type="GO" id="GO:0046872">
    <property type="term" value="F:metal ion binding"/>
    <property type="evidence" value="ECO:0007669"/>
    <property type="project" value="UniProtKB-KW"/>
</dbReference>
<dbReference type="PANTHER" id="PTHR46502:SF2">
    <property type="entry name" value="16 KDA PHLOEM PROTEIN 2"/>
    <property type="match status" value="1"/>
</dbReference>